<keyword evidence="20" id="KW-1185">Reference proteome</keyword>
<evidence type="ECO:0000256" key="4">
    <source>
        <dbReference type="ARBA" id="ARBA00022490"/>
    </source>
</evidence>
<dbReference type="SUPFAM" id="SSF51984">
    <property type="entry name" value="MurCD N-terminal domain"/>
    <property type="match status" value="1"/>
</dbReference>
<evidence type="ECO:0000256" key="13">
    <source>
        <dbReference type="ARBA" id="ARBA00047833"/>
    </source>
</evidence>
<dbReference type="OrthoDB" id="9804126at2"/>
<dbReference type="EC" id="6.3.2.8" evidence="3 14"/>
<dbReference type="CDD" id="cd01983">
    <property type="entry name" value="SIMIBI"/>
    <property type="match status" value="1"/>
</dbReference>
<dbReference type="InterPro" id="IPR050061">
    <property type="entry name" value="MurCDEF_pg_biosynth"/>
</dbReference>
<dbReference type="Pfam" id="PF02875">
    <property type="entry name" value="Mur_ligase_C"/>
    <property type="match status" value="1"/>
</dbReference>
<dbReference type="GO" id="GO:0005524">
    <property type="term" value="F:ATP binding"/>
    <property type="evidence" value="ECO:0007669"/>
    <property type="project" value="UniProtKB-KW"/>
</dbReference>
<dbReference type="InterPro" id="IPR036565">
    <property type="entry name" value="Mur-like_cat_sf"/>
</dbReference>
<evidence type="ECO:0000256" key="12">
    <source>
        <dbReference type="ARBA" id="ARBA00023316"/>
    </source>
</evidence>
<dbReference type="GO" id="GO:0008763">
    <property type="term" value="F:UDP-N-acetylmuramate-L-alanine ligase activity"/>
    <property type="evidence" value="ECO:0007669"/>
    <property type="project" value="UniProtKB-UniRule"/>
</dbReference>
<evidence type="ECO:0000256" key="6">
    <source>
        <dbReference type="ARBA" id="ARBA00022618"/>
    </source>
</evidence>
<evidence type="ECO:0000256" key="2">
    <source>
        <dbReference type="ARBA" id="ARBA00004752"/>
    </source>
</evidence>
<evidence type="ECO:0000259" key="17">
    <source>
        <dbReference type="Pfam" id="PF02875"/>
    </source>
</evidence>
<keyword evidence="9" id="KW-0133">Cell shape</keyword>
<dbReference type="Gene3D" id="3.90.190.20">
    <property type="entry name" value="Mur ligase, C-terminal domain"/>
    <property type="match status" value="1"/>
</dbReference>
<keyword evidence="15" id="KW-0472">Membrane</keyword>
<dbReference type="AlphaFoldDB" id="K4IHH5"/>
<evidence type="ECO:0000313" key="20">
    <source>
        <dbReference type="Proteomes" id="UP000008514"/>
    </source>
</evidence>
<evidence type="ECO:0000256" key="7">
    <source>
        <dbReference type="ARBA" id="ARBA00022741"/>
    </source>
</evidence>
<keyword evidence="4" id="KW-0963">Cytoplasm</keyword>
<reference evidence="19" key="2">
    <citation type="submission" date="2012-09" db="EMBL/GenBank/DDBJ databases">
        <title>The complete sequence of Psychroflexus torquis an extreme psychrophile from sea-ice that is stimulated by light.</title>
        <authorList>
            <person name="Feng S."/>
            <person name="Powell S.M."/>
            <person name="Bowman J.P."/>
        </authorList>
    </citation>
    <scope>NUCLEOTIDE SEQUENCE [LARGE SCALE GENOMIC DNA]</scope>
    <source>
        <strain evidence="19">ATCC 700755</strain>
    </source>
</reference>
<keyword evidence="6" id="KW-0132">Cell division</keyword>
<keyword evidence="7" id="KW-0547">Nucleotide-binding</keyword>
<keyword evidence="12" id="KW-0961">Cell wall biogenesis/degradation</keyword>
<dbReference type="STRING" id="313595.P700755_003161"/>
<dbReference type="EMBL" id="CP003879">
    <property type="protein sequence ID" value="AFU69824.1"/>
    <property type="molecule type" value="Genomic_DNA"/>
</dbReference>
<dbReference type="GO" id="GO:0005737">
    <property type="term" value="C:cytoplasm"/>
    <property type="evidence" value="ECO:0007669"/>
    <property type="project" value="UniProtKB-SubCell"/>
</dbReference>
<dbReference type="Gene3D" id="3.40.1190.10">
    <property type="entry name" value="Mur-like, catalytic domain"/>
    <property type="match status" value="1"/>
</dbReference>
<evidence type="ECO:0000259" key="18">
    <source>
        <dbReference type="Pfam" id="PF08245"/>
    </source>
</evidence>
<comment type="catalytic activity">
    <reaction evidence="13">
        <text>UDP-N-acetyl-alpha-D-muramate + L-alanine + ATP = UDP-N-acetyl-alpha-D-muramoyl-L-alanine + ADP + phosphate + H(+)</text>
        <dbReference type="Rhea" id="RHEA:23372"/>
        <dbReference type="ChEBI" id="CHEBI:15378"/>
        <dbReference type="ChEBI" id="CHEBI:30616"/>
        <dbReference type="ChEBI" id="CHEBI:43474"/>
        <dbReference type="ChEBI" id="CHEBI:57972"/>
        <dbReference type="ChEBI" id="CHEBI:70757"/>
        <dbReference type="ChEBI" id="CHEBI:83898"/>
        <dbReference type="ChEBI" id="CHEBI:456216"/>
        <dbReference type="EC" id="6.3.2.8"/>
    </reaction>
</comment>
<keyword evidence="11" id="KW-0131">Cell cycle</keyword>
<dbReference type="InterPro" id="IPR005758">
    <property type="entry name" value="UDP-N-AcMur_Ala_ligase_MurC"/>
</dbReference>
<evidence type="ECO:0000256" key="11">
    <source>
        <dbReference type="ARBA" id="ARBA00023306"/>
    </source>
</evidence>
<accession>K4IHH5</accession>
<keyword evidence="15" id="KW-0812">Transmembrane</keyword>
<evidence type="ECO:0000256" key="15">
    <source>
        <dbReference type="SAM" id="Phobius"/>
    </source>
</evidence>
<dbReference type="InterPro" id="IPR004101">
    <property type="entry name" value="Mur_ligase_C"/>
</dbReference>
<feature type="domain" description="Mur ligase C-terminal" evidence="17">
    <location>
        <begin position="309"/>
        <end position="432"/>
    </location>
</feature>
<evidence type="ECO:0000256" key="9">
    <source>
        <dbReference type="ARBA" id="ARBA00022960"/>
    </source>
</evidence>
<dbReference type="SUPFAM" id="SSF53623">
    <property type="entry name" value="MurD-like peptide ligases, catalytic domain"/>
    <property type="match status" value="1"/>
</dbReference>
<dbReference type="InterPro" id="IPR013221">
    <property type="entry name" value="Mur_ligase_cen"/>
</dbReference>
<reference evidence="19" key="1">
    <citation type="submission" date="2006-03" db="EMBL/GenBank/DDBJ databases">
        <authorList>
            <person name="Bowman J."/>
            <person name="Ferriera S."/>
            <person name="Johnson J."/>
            <person name="Kravitz S."/>
            <person name="Halpern A."/>
            <person name="Remington K."/>
            <person name="Beeson K."/>
            <person name="Tran B."/>
            <person name="Rogers Y.-H."/>
            <person name="Friedman R."/>
            <person name="Venter J.C."/>
        </authorList>
    </citation>
    <scope>NUCLEOTIDE SEQUENCE [LARGE SCALE GENOMIC DNA]</scope>
    <source>
        <strain evidence="19">ATCC 700755</strain>
    </source>
</reference>
<keyword evidence="10" id="KW-0573">Peptidoglycan synthesis</keyword>
<dbReference type="InterPro" id="IPR036615">
    <property type="entry name" value="Mur_ligase_C_dom_sf"/>
</dbReference>
<dbReference type="Pfam" id="PF08245">
    <property type="entry name" value="Mur_ligase_M"/>
    <property type="match status" value="1"/>
</dbReference>
<dbReference type="SUPFAM" id="SSF53244">
    <property type="entry name" value="MurD-like peptide ligases, peptide-binding domain"/>
    <property type="match status" value="1"/>
</dbReference>
<evidence type="ECO:0000259" key="16">
    <source>
        <dbReference type="Pfam" id="PF01225"/>
    </source>
</evidence>
<dbReference type="Pfam" id="PF01225">
    <property type="entry name" value="Mur_ligase"/>
    <property type="match status" value="1"/>
</dbReference>
<dbReference type="HOGENOM" id="CLU_028104_2_2_10"/>
<dbReference type="GO" id="GO:0008360">
    <property type="term" value="P:regulation of cell shape"/>
    <property type="evidence" value="ECO:0007669"/>
    <property type="project" value="UniProtKB-KW"/>
</dbReference>
<dbReference type="GO" id="GO:0051301">
    <property type="term" value="P:cell division"/>
    <property type="evidence" value="ECO:0007669"/>
    <property type="project" value="UniProtKB-KW"/>
</dbReference>
<dbReference type="NCBIfam" id="TIGR01082">
    <property type="entry name" value="murC"/>
    <property type="match status" value="1"/>
</dbReference>
<evidence type="ECO:0000256" key="3">
    <source>
        <dbReference type="ARBA" id="ARBA00012211"/>
    </source>
</evidence>
<evidence type="ECO:0000256" key="14">
    <source>
        <dbReference type="NCBIfam" id="TIGR01082"/>
    </source>
</evidence>
<proteinExistence type="predicted"/>
<sequence>MKSIQHYTHIFFIGIGGIGMSALARYFNQKELQVLGYDKTKTELTQTLKEEGIEVYYQQDIEENVLKTLPQESTLVVFTPAISSNSVLFNYFKANGFDMYKRAFILGEITKNLPTLAVAGTHGKTTTSAILAHILKANQIKLTAFCGGILKNYKTNYIGDGEEVVVIEADEFDRSFLQLHPSAAVITSMDADHLDIYGTSESLTLAFQEFSNLVPKGHLYANSTLDLQAQSIAVNHSADYSIQHINIENGSYRFDFKSKDITLKDIQFSLPGHHNLFNAAAALCLAIDFKPSYADRFAKALASFEGVQRRFNYVYKSDFLIVIDDYAHHPKEIDAVHQAISEMHPEKKSVVIFQPHLFSRTKDFADEFAKSLAQFDEVNLLDIYPAREEPIEGITSKYLLELIDHPKKQLILKNDIQNRIKNASEEVIVLLGAGDIGVEASKISKLLK</sequence>
<keyword evidence="5 19" id="KW-0436">Ligase</keyword>
<dbReference type="PANTHER" id="PTHR43445">
    <property type="entry name" value="UDP-N-ACETYLMURAMATE--L-ALANINE LIGASE-RELATED"/>
    <property type="match status" value="1"/>
</dbReference>
<evidence type="ECO:0000256" key="5">
    <source>
        <dbReference type="ARBA" id="ARBA00022598"/>
    </source>
</evidence>
<evidence type="ECO:0000256" key="1">
    <source>
        <dbReference type="ARBA" id="ARBA00004496"/>
    </source>
</evidence>
<comment type="pathway">
    <text evidence="2">Cell wall biogenesis; peptidoglycan biosynthesis.</text>
</comment>
<dbReference type="KEGG" id="ptq:P700755_003161"/>
<evidence type="ECO:0000313" key="19">
    <source>
        <dbReference type="EMBL" id="AFU69824.1"/>
    </source>
</evidence>
<keyword evidence="15" id="KW-1133">Transmembrane helix</keyword>
<dbReference type="GO" id="GO:0009252">
    <property type="term" value="P:peptidoglycan biosynthetic process"/>
    <property type="evidence" value="ECO:0007669"/>
    <property type="project" value="UniProtKB-UniRule"/>
</dbReference>
<evidence type="ECO:0000256" key="8">
    <source>
        <dbReference type="ARBA" id="ARBA00022840"/>
    </source>
</evidence>
<dbReference type="eggNOG" id="COG0773">
    <property type="taxonomic scope" value="Bacteria"/>
</dbReference>
<protein>
    <recommendedName>
        <fullName evidence="3 14">UDP-N-acetylmuramate--L-alanine ligase</fullName>
        <ecNumber evidence="3 14">6.3.2.8</ecNumber>
    </recommendedName>
</protein>
<dbReference type="PANTHER" id="PTHR43445:SF3">
    <property type="entry name" value="UDP-N-ACETYLMURAMATE--L-ALANINE LIGASE"/>
    <property type="match status" value="1"/>
</dbReference>
<dbReference type="UniPathway" id="UPA00219"/>
<dbReference type="GO" id="GO:0071555">
    <property type="term" value="P:cell wall organization"/>
    <property type="evidence" value="ECO:0007669"/>
    <property type="project" value="UniProtKB-KW"/>
</dbReference>
<dbReference type="InterPro" id="IPR000713">
    <property type="entry name" value="Mur_ligase_N"/>
</dbReference>
<feature type="domain" description="Mur ligase N-terminal catalytic" evidence="16">
    <location>
        <begin position="9"/>
        <end position="111"/>
    </location>
</feature>
<name>K4IHH5_PSYTT</name>
<organism evidence="19 20">
    <name type="scientific">Psychroflexus torquis (strain ATCC 700755 / CIP 106069 / ACAM 623)</name>
    <dbReference type="NCBI Taxonomy" id="313595"/>
    <lineage>
        <taxon>Bacteria</taxon>
        <taxon>Pseudomonadati</taxon>
        <taxon>Bacteroidota</taxon>
        <taxon>Flavobacteriia</taxon>
        <taxon>Flavobacteriales</taxon>
        <taxon>Flavobacteriaceae</taxon>
        <taxon>Psychroflexus</taxon>
    </lineage>
</organism>
<gene>
    <name evidence="19" type="ordered locus">P700755_003161</name>
</gene>
<feature type="transmembrane region" description="Helical" evidence="15">
    <location>
        <begin position="7"/>
        <end position="27"/>
    </location>
</feature>
<feature type="domain" description="Mur ligase central" evidence="18">
    <location>
        <begin position="118"/>
        <end position="286"/>
    </location>
</feature>
<dbReference type="Proteomes" id="UP000008514">
    <property type="component" value="Chromosome"/>
</dbReference>
<dbReference type="RefSeq" id="WP_015025375.1">
    <property type="nucleotide sequence ID" value="NC_018721.1"/>
</dbReference>
<comment type="subcellular location">
    <subcellularLocation>
        <location evidence="1">Cytoplasm</location>
    </subcellularLocation>
</comment>
<dbReference type="Gene3D" id="3.40.50.720">
    <property type="entry name" value="NAD(P)-binding Rossmann-like Domain"/>
    <property type="match status" value="1"/>
</dbReference>
<keyword evidence="8" id="KW-0067">ATP-binding</keyword>
<evidence type="ECO:0000256" key="10">
    <source>
        <dbReference type="ARBA" id="ARBA00022984"/>
    </source>
</evidence>